<sequence length="117" mass="13135">MSWFKRRKSSPAPEAEPDAALAKLLSEGYRGTDARAALAKHDNNPWLAAIDLRHEYHVRGLGQAKRAQLTGCVLCERARSAAAQAEREKERKRVELAFKGARMHRERMARAGLAHYA</sequence>
<reference evidence="1 2" key="1">
    <citation type="submission" date="2023-08" db="EMBL/GenBank/DDBJ databases">
        <title>Annotated Genome Sequence of Vanrija albida AlHP1.</title>
        <authorList>
            <person name="Herzog R."/>
        </authorList>
    </citation>
    <scope>NUCLEOTIDE SEQUENCE [LARGE SCALE GENOMIC DNA]</scope>
    <source>
        <strain evidence="1 2">AlHP1</strain>
    </source>
</reference>
<accession>A0ABR3Q384</accession>
<comment type="caution">
    <text evidence="1">The sequence shown here is derived from an EMBL/GenBank/DDBJ whole genome shotgun (WGS) entry which is preliminary data.</text>
</comment>
<proteinExistence type="predicted"/>
<dbReference type="Proteomes" id="UP001565368">
    <property type="component" value="Unassembled WGS sequence"/>
</dbReference>
<gene>
    <name evidence="1" type="ORF">Q8F55_005813</name>
</gene>
<dbReference type="EMBL" id="JBBXJM010000004">
    <property type="protein sequence ID" value="KAL1408992.1"/>
    <property type="molecule type" value="Genomic_DNA"/>
</dbReference>
<dbReference type="GeneID" id="95986856"/>
<evidence type="ECO:0000313" key="1">
    <source>
        <dbReference type="EMBL" id="KAL1408992.1"/>
    </source>
</evidence>
<evidence type="ECO:0000313" key="2">
    <source>
        <dbReference type="Proteomes" id="UP001565368"/>
    </source>
</evidence>
<organism evidence="1 2">
    <name type="scientific">Vanrija albida</name>
    <dbReference type="NCBI Taxonomy" id="181172"/>
    <lineage>
        <taxon>Eukaryota</taxon>
        <taxon>Fungi</taxon>
        <taxon>Dikarya</taxon>
        <taxon>Basidiomycota</taxon>
        <taxon>Agaricomycotina</taxon>
        <taxon>Tremellomycetes</taxon>
        <taxon>Trichosporonales</taxon>
        <taxon>Trichosporonaceae</taxon>
        <taxon>Vanrija</taxon>
    </lineage>
</organism>
<protein>
    <submittedName>
        <fullName evidence="1">Uncharacterized protein</fullName>
    </submittedName>
</protein>
<dbReference type="RefSeq" id="XP_069208936.1">
    <property type="nucleotide sequence ID" value="XM_069354294.1"/>
</dbReference>
<name>A0ABR3Q384_9TREE</name>
<keyword evidence="2" id="KW-1185">Reference proteome</keyword>